<dbReference type="OrthoDB" id="654211at2759"/>
<accession>A0A9P6FJH0</accession>
<feature type="compositionally biased region" description="Low complexity" evidence="1">
    <location>
        <begin position="251"/>
        <end position="266"/>
    </location>
</feature>
<feature type="region of interest" description="Disordered" evidence="1">
    <location>
        <begin position="1"/>
        <end position="299"/>
    </location>
</feature>
<proteinExistence type="predicted"/>
<evidence type="ECO:0000313" key="3">
    <source>
        <dbReference type="Proteomes" id="UP000780801"/>
    </source>
</evidence>
<sequence length="299" mass="33132">QHYSNGSTSEPIEVDTTENDSAQNRGHGQDQSQASVNHSSSHHDRYRSDMMGSSPSLQHSSFANGPMQYGYRHQPMSHSPYGHSPRDSGDMRPLHKGRGHAHTSSLGMSRMEIQDLHRSREYGHSHSRSMDYGRSDSGHPFHPSDMGHSHTPSLEYPRDMHPYQRKDRGHSHTPSLEMPPIPGQPMHRSDERHQEHLAHLETELEPPQRRHDSQEKQQQHFDATAAAEALTSSSATAAATTHGVDQDQAESPSSSPTPRTPQSTSQEESLNELANASELCARSSVGPMEEDNKSAVAVV</sequence>
<dbReference type="Proteomes" id="UP000780801">
    <property type="component" value="Unassembled WGS sequence"/>
</dbReference>
<protein>
    <submittedName>
        <fullName evidence="2">Uncharacterized protein</fullName>
    </submittedName>
</protein>
<comment type="caution">
    <text evidence="2">The sequence shown here is derived from an EMBL/GenBank/DDBJ whole genome shotgun (WGS) entry which is preliminary data.</text>
</comment>
<keyword evidence="3" id="KW-1185">Reference proteome</keyword>
<organism evidence="2 3">
    <name type="scientific">Lunasporangiospora selenospora</name>
    <dbReference type="NCBI Taxonomy" id="979761"/>
    <lineage>
        <taxon>Eukaryota</taxon>
        <taxon>Fungi</taxon>
        <taxon>Fungi incertae sedis</taxon>
        <taxon>Mucoromycota</taxon>
        <taxon>Mortierellomycotina</taxon>
        <taxon>Mortierellomycetes</taxon>
        <taxon>Mortierellales</taxon>
        <taxon>Mortierellaceae</taxon>
        <taxon>Lunasporangiospora</taxon>
    </lineage>
</organism>
<reference evidence="2" key="1">
    <citation type="journal article" date="2020" name="Fungal Divers.">
        <title>Resolving the Mortierellaceae phylogeny through synthesis of multi-gene phylogenetics and phylogenomics.</title>
        <authorList>
            <person name="Vandepol N."/>
            <person name="Liber J."/>
            <person name="Desiro A."/>
            <person name="Na H."/>
            <person name="Kennedy M."/>
            <person name="Barry K."/>
            <person name="Grigoriev I.V."/>
            <person name="Miller A.N."/>
            <person name="O'Donnell K."/>
            <person name="Stajich J.E."/>
            <person name="Bonito G."/>
        </authorList>
    </citation>
    <scope>NUCLEOTIDE SEQUENCE</scope>
    <source>
        <strain evidence="2">KOD1015</strain>
    </source>
</reference>
<dbReference type="EMBL" id="JAABOA010006799">
    <property type="protein sequence ID" value="KAF9554390.1"/>
    <property type="molecule type" value="Genomic_DNA"/>
</dbReference>
<feature type="compositionally biased region" description="Polar residues" evidence="1">
    <location>
        <begin position="19"/>
        <end position="37"/>
    </location>
</feature>
<feature type="compositionally biased region" description="Basic and acidic residues" evidence="1">
    <location>
        <begin position="112"/>
        <end position="139"/>
    </location>
</feature>
<feature type="non-terminal residue" evidence="2">
    <location>
        <position position="299"/>
    </location>
</feature>
<dbReference type="AlphaFoldDB" id="A0A9P6FJH0"/>
<gene>
    <name evidence="2" type="ORF">BGW38_009315</name>
</gene>
<feature type="compositionally biased region" description="Polar residues" evidence="1">
    <location>
        <begin position="51"/>
        <end position="63"/>
    </location>
</feature>
<evidence type="ECO:0000256" key="1">
    <source>
        <dbReference type="SAM" id="MobiDB-lite"/>
    </source>
</evidence>
<feature type="compositionally biased region" description="Basic and acidic residues" evidence="1">
    <location>
        <begin position="156"/>
        <end position="166"/>
    </location>
</feature>
<feature type="compositionally biased region" description="Basic and acidic residues" evidence="1">
    <location>
        <begin position="187"/>
        <end position="219"/>
    </location>
</feature>
<name>A0A9P6FJH0_9FUNG</name>
<evidence type="ECO:0000313" key="2">
    <source>
        <dbReference type="EMBL" id="KAF9554390.1"/>
    </source>
</evidence>
<feature type="compositionally biased region" description="Polar residues" evidence="1">
    <location>
        <begin position="1"/>
        <end position="10"/>
    </location>
</feature>
<feature type="compositionally biased region" description="Basic and acidic residues" evidence="1">
    <location>
        <begin position="84"/>
        <end position="93"/>
    </location>
</feature>
<feature type="compositionally biased region" description="Low complexity" evidence="1">
    <location>
        <begin position="223"/>
        <end position="241"/>
    </location>
</feature>